<dbReference type="Gene3D" id="3.80.10.10">
    <property type="entry name" value="Ribonuclease Inhibitor"/>
    <property type="match status" value="1"/>
</dbReference>
<dbReference type="InterPro" id="IPR001611">
    <property type="entry name" value="Leu-rich_rpt"/>
</dbReference>
<comment type="subcellular location">
    <subcellularLocation>
        <location evidence="1">Cell membrane</location>
        <topology evidence="1">Single-pass membrane protein</topology>
    </subcellularLocation>
</comment>
<dbReference type="AlphaFoldDB" id="H9GGN4"/>
<dbReference type="Ensembl" id="ENSACAT00000010695.4">
    <property type="protein sequence ID" value="ENSACAP00000010479.3"/>
    <property type="gene ID" value="ENSACAG00000010667.4"/>
</dbReference>
<accession>H9GGN4</accession>
<evidence type="ECO:0000256" key="13">
    <source>
        <dbReference type="SAM" id="MobiDB-lite"/>
    </source>
</evidence>
<dbReference type="InterPro" id="IPR032675">
    <property type="entry name" value="LRR_dom_sf"/>
</dbReference>
<name>H9GGN4_ANOCA</name>
<sequence length="527" mass="54762">MACSSIPGFTRVAIATYSATATTTEAIAGAGRECRASSRLATKEPGAQPCRGHCRGSSAHRARLCCSRMAPAPASRLSLFLLGLMAAQVRSCPSTCRCYSTTVECGSLGLKEIPGGIHPSTQTVFLQDNSVTQIHQQDLAPLWGLQYLYMQNNTISALEPGAFRNQNRLLELALNGNRIHLINSSIFKGLEHLRVLYLAGNQITRLPDFTFCDLERLPRAPLAGEQHRGAGGAGAGGPDLAGAAGPQQEQPAHHQPGGPAAPHQPPGAAPDREPLALRLLPALAQLLDQGGRPAPLGPLGQEDCLLGAAALGLPEPDRRLRQQPDLHPAGGASGAAGGHGPAGGRLAGLLPGLGIPAAAGHLAQAGALALRDRIPVRWLPFDGRHLRAERAQRGGTLRAVGHGERDAVPQQRDGVPRREVRVRGLQPGRHGEGLLPPHGQPLSAAAAATTAPAADVEGLPGLGGHQPGAPLRHGEHGLQRPQHGHPDSHRGGHLPAGAGGPPLGHHDLPQAPQAEEGQEGGEHPLRQ</sequence>
<dbReference type="PANTHER" id="PTHR46473:SF22">
    <property type="entry name" value="ELRR (EXTRACELLULAR LEUCINE-RICH REPEAT) ONLY"/>
    <property type="match status" value="1"/>
</dbReference>
<keyword evidence="4" id="KW-0433">Leucine-rich repeat</keyword>
<organism evidence="14 15">
    <name type="scientific">Anolis carolinensis</name>
    <name type="common">Green anole</name>
    <name type="synonym">American chameleon</name>
    <dbReference type="NCBI Taxonomy" id="28377"/>
    <lineage>
        <taxon>Eukaryota</taxon>
        <taxon>Metazoa</taxon>
        <taxon>Chordata</taxon>
        <taxon>Craniata</taxon>
        <taxon>Vertebrata</taxon>
        <taxon>Euteleostomi</taxon>
        <taxon>Lepidosauria</taxon>
        <taxon>Squamata</taxon>
        <taxon>Bifurcata</taxon>
        <taxon>Unidentata</taxon>
        <taxon>Episquamata</taxon>
        <taxon>Toxicofera</taxon>
        <taxon>Iguania</taxon>
        <taxon>Dactyloidae</taxon>
        <taxon>Anolis</taxon>
    </lineage>
</organism>
<feature type="region of interest" description="Disordered" evidence="13">
    <location>
        <begin position="318"/>
        <end position="340"/>
    </location>
</feature>
<reference evidence="14" key="2">
    <citation type="submission" date="2025-08" db="UniProtKB">
        <authorList>
            <consortium name="Ensembl"/>
        </authorList>
    </citation>
    <scope>IDENTIFICATION</scope>
</reference>
<feature type="compositionally biased region" description="Low complexity" evidence="13">
    <location>
        <begin position="240"/>
        <end position="261"/>
    </location>
</feature>
<keyword evidence="11" id="KW-1015">Disulfide bond</keyword>
<dbReference type="eggNOG" id="KOG0619">
    <property type="taxonomic scope" value="Eukaryota"/>
</dbReference>
<keyword evidence="15" id="KW-1185">Reference proteome</keyword>
<dbReference type="Bgee" id="ENSACAG00000010667">
    <property type="expression patterns" value="Expressed in embryonic post-anal tail and 7 other cell types or tissues"/>
</dbReference>
<evidence type="ECO:0000256" key="11">
    <source>
        <dbReference type="ARBA" id="ARBA00023157"/>
    </source>
</evidence>
<dbReference type="InParanoid" id="H9GGN4"/>
<keyword evidence="9" id="KW-0406">Ion transport</keyword>
<feature type="compositionally biased region" description="Gly residues" evidence="13">
    <location>
        <begin position="331"/>
        <end position="340"/>
    </location>
</feature>
<dbReference type="FunFam" id="3.80.10.10:FF:000082">
    <property type="entry name" value="Leucine-rich repeat-containing 24"/>
    <property type="match status" value="1"/>
</dbReference>
<feature type="region of interest" description="Disordered" evidence="13">
    <location>
        <begin position="392"/>
        <end position="527"/>
    </location>
</feature>
<proteinExistence type="predicted"/>
<evidence type="ECO:0000256" key="2">
    <source>
        <dbReference type="ARBA" id="ARBA00022448"/>
    </source>
</evidence>
<evidence type="ECO:0000256" key="6">
    <source>
        <dbReference type="ARBA" id="ARBA00022729"/>
    </source>
</evidence>
<evidence type="ECO:0000313" key="15">
    <source>
        <dbReference type="Proteomes" id="UP000001646"/>
    </source>
</evidence>
<reference evidence="14" key="1">
    <citation type="submission" date="2009-12" db="EMBL/GenBank/DDBJ databases">
        <title>The Genome Sequence of Anolis carolinensis (Green Anole Lizard).</title>
        <authorList>
            <consortium name="The Genome Sequencing Platform"/>
            <person name="Di Palma F."/>
            <person name="Alfoldi J."/>
            <person name="Heiman D."/>
            <person name="Young S."/>
            <person name="Grabherr M."/>
            <person name="Johnson J."/>
            <person name="Lander E.S."/>
            <person name="Lindblad-Toh K."/>
        </authorList>
    </citation>
    <scope>NUCLEOTIDE SEQUENCE [LARGE SCALE GENOMIC DNA]</scope>
    <source>
        <strain evidence="14">JBL SC #1</strain>
    </source>
</reference>
<dbReference type="STRING" id="28377.ENSACAP00000010479"/>
<keyword evidence="10" id="KW-0472">Membrane</keyword>
<keyword evidence="7" id="KW-0677">Repeat</keyword>
<dbReference type="SUPFAM" id="SSF52058">
    <property type="entry name" value="L domain-like"/>
    <property type="match status" value="1"/>
</dbReference>
<keyword evidence="8" id="KW-1133">Transmembrane helix</keyword>
<dbReference type="PROSITE" id="PS51450">
    <property type="entry name" value="LRR"/>
    <property type="match status" value="1"/>
</dbReference>
<evidence type="ECO:0000256" key="8">
    <source>
        <dbReference type="ARBA" id="ARBA00022989"/>
    </source>
</evidence>
<evidence type="ECO:0000256" key="7">
    <source>
        <dbReference type="ARBA" id="ARBA00022737"/>
    </source>
</evidence>
<feature type="compositionally biased region" description="Gly residues" evidence="13">
    <location>
        <begin position="229"/>
        <end position="239"/>
    </location>
</feature>
<keyword evidence="12" id="KW-0407">Ion channel</keyword>
<reference evidence="14" key="3">
    <citation type="submission" date="2025-09" db="UniProtKB">
        <authorList>
            <consortium name="Ensembl"/>
        </authorList>
    </citation>
    <scope>IDENTIFICATION</scope>
</reference>
<feature type="region of interest" description="Disordered" evidence="13">
    <location>
        <begin position="224"/>
        <end position="272"/>
    </location>
</feature>
<keyword evidence="2" id="KW-0813">Transport</keyword>
<evidence type="ECO:0000256" key="4">
    <source>
        <dbReference type="ARBA" id="ARBA00022614"/>
    </source>
</evidence>
<dbReference type="GeneTree" id="ENSGT00940000160141"/>
<keyword evidence="3" id="KW-1003">Cell membrane</keyword>
<evidence type="ECO:0000256" key="5">
    <source>
        <dbReference type="ARBA" id="ARBA00022692"/>
    </source>
</evidence>
<dbReference type="SMART" id="SM00369">
    <property type="entry name" value="LRR_TYP"/>
    <property type="match status" value="3"/>
</dbReference>
<keyword evidence="5" id="KW-0812">Transmembrane</keyword>
<gene>
    <name evidence="14" type="primary">LRRC24</name>
</gene>
<evidence type="ECO:0000256" key="1">
    <source>
        <dbReference type="ARBA" id="ARBA00004162"/>
    </source>
</evidence>
<evidence type="ECO:0000256" key="9">
    <source>
        <dbReference type="ARBA" id="ARBA00023065"/>
    </source>
</evidence>
<evidence type="ECO:0000256" key="12">
    <source>
        <dbReference type="ARBA" id="ARBA00023303"/>
    </source>
</evidence>
<dbReference type="InterPro" id="IPR051432">
    <property type="entry name" value="KCNMA1_auxiliary"/>
</dbReference>
<dbReference type="Proteomes" id="UP000001646">
    <property type="component" value="Unplaced"/>
</dbReference>
<keyword evidence="6" id="KW-0732">Signal</keyword>
<evidence type="ECO:0000313" key="14">
    <source>
        <dbReference type="Ensembl" id="ENSACAP00000010479.3"/>
    </source>
</evidence>
<dbReference type="GO" id="GO:0005886">
    <property type="term" value="C:plasma membrane"/>
    <property type="evidence" value="ECO:0007669"/>
    <property type="project" value="UniProtKB-SubCell"/>
</dbReference>
<dbReference type="Pfam" id="PF13855">
    <property type="entry name" value="LRR_8"/>
    <property type="match status" value="1"/>
</dbReference>
<dbReference type="PANTHER" id="PTHR46473">
    <property type="entry name" value="GH08155P"/>
    <property type="match status" value="1"/>
</dbReference>
<evidence type="ECO:0000256" key="3">
    <source>
        <dbReference type="ARBA" id="ARBA00022475"/>
    </source>
</evidence>
<dbReference type="GO" id="GO:0034220">
    <property type="term" value="P:monoatomic ion transmembrane transport"/>
    <property type="evidence" value="ECO:0007669"/>
    <property type="project" value="UniProtKB-KW"/>
</dbReference>
<dbReference type="InterPro" id="IPR003591">
    <property type="entry name" value="Leu-rich_rpt_typical-subtyp"/>
</dbReference>
<feature type="compositionally biased region" description="Basic and acidic residues" evidence="13">
    <location>
        <begin position="472"/>
        <end position="490"/>
    </location>
</feature>
<protein>
    <submittedName>
        <fullName evidence="14">Leucine rich repeat containing 24</fullName>
    </submittedName>
</protein>
<evidence type="ECO:0000256" key="10">
    <source>
        <dbReference type="ARBA" id="ARBA00023136"/>
    </source>
</evidence>
<dbReference type="HOGENOM" id="CLU_000288_18_24_1"/>
<feature type="compositionally biased region" description="Low complexity" evidence="13">
    <location>
        <begin position="444"/>
        <end position="454"/>
    </location>
</feature>